<evidence type="ECO:0000256" key="5">
    <source>
        <dbReference type="RuleBase" id="RU362022"/>
    </source>
</evidence>
<dbReference type="Gene3D" id="1.20.120.1630">
    <property type="match status" value="1"/>
</dbReference>
<keyword evidence="4" id="KW-0472">Membrane</keyword>
<dbReference type="GO" id="GO:0032259">
    <property type="term" value="P:methylation"/>
    <property type="evidence" value="ECO:0007669"/>
    <property type="project" value="UniProtKB-KW"/>
</dbReference>
<dbReference type="Pfam" id="PF04140">
    <property type="entry name" value="ICMT"/>
    <property type="match status" value="1"/>
</dbReference>
<dbReference type="GO" id="GO:0004671">
    <property type="term" value="F:protein C-terminal S-isoprenylcysteine carboxyl O-methyltransferase activity"/>
    <property type="evidence" value="ECO:0007669"/>
    <property type="project" value="UniProtKB-EC"/>
</dbReference>
<comment type="similarity">
    <text evidence="5">Belongs to the class VI-like SAM-binding methyltransferase superfamily. Isoprenylcysteine carboxyl methyltransferase family.</text>
</comment>
<dbReference type="PANTHER" id="PTHR12714:SF9">
    <property type="entry name" value="PROTEIN-S-ISOPRENYLCYSTEINE O-METHYLTRANSFERASE"/>
    <property type="match status" value="1"/>
</dbReference>
<dbReference type="EMBL" id="ML000545">
    <property type="protein sequence ID" value="RKO84065.1"/>
    <property type="molecule type" value="Genomic_DNA"/>
</dbReference>
<dbReference type="AlphaFoldDB" id="A0A4P9VYM3"/>
<evidence type="ECO:0000313" key="6">
    <source>
        <dbReference type="EMBL" id="RKO84065.1"/>
    </source>
</evidence>
<keyword evidence="5" id="KW-0489">Methyltransferase</keyword>
<feature type="non-terminal residue" evidence="6">
    <location>
        <position position="116"/>
    </location>
</feature>
<reference evidence="7" key="1">
    <citation type="journal article" date="2018" name="Nat. Microbiol.">
        <title>Leveraging single-cell genomics to expand the fungal tree of life.</title>
        <authorList>
            <person name="Ahrendt S.R."/>
            <person name="Quandt C.A."/>
            <person name="Ciobanu D."/>
            <person name="Clum A."/>
            <person name="Salamov A."/>
            <person name="Andreopoulos B."/>
            <person name="Cheng J.F."/>
            <person name="Woyke T."/>
            <person name="Pelin A."/>
            <person name="Henrissat B."/>
            <person name="Reynolds N.K."/>
            <person name="Benny G.L."/>
            <person name="Smith M.E."/>
            <person name="James T.Y."/>
            <person name="Grigoriev I.V."/>
        </authorList>
    </citation>
    <scope>NUCLEOTIDE SEQUENCE [LARGE SCALE GENOMIC DNA]</scope>
</reference>
<dbReference type="OrthoDB" id="422086at2759"/>
<keyword evidence="5" id="KW-0256">Endoplasmic reticulum</keyword>
<accession>A0A4P9VYM3</accession>
<dbReference type="GO" id="GO:0005789">
    <property type="term" value="C:endoplasmic reticulum membrane"/>
    <property type="evidence" value="ECO:0007669"/>
    <property type="project" value="UniProtKB-SubCell"/>
</dbReference>
<keyword evidence="3" id="KW-1133">Transmembrane helix</keyword>
<evidence type="ECO:0000256" key="3">
    <source>
        <dbReference type="ARBA" id="ARBA00022989"/>
    </source>
</evidence>
<evidence type="ECO:0000256" key="4">
    <source>
        <dbReference type="ARBA" id="ARBA00023136"/>
    </source>
</evidence>
<dbReference type="Proteomes" id="UP000269721">
    <property type="component" value="Unassembled WGS sequence"/>
</dbReference>
<comment type="subcellular location">
    <subcellularLocation>
        <location evidence="5">Endoplasmic reticulum membrane</location>
        <topology evidence="5">Multi-pass membrane protein</topology>
    </subcellularLocation>
    <subcellularLocation>
        <location evidence="1">Membrane</location>
        <topology evidence="1">Multi-pass membrane protein</topology>
    </subcellularLocation>
</comment>
<protein>
    <recommendedName>
        <fullName evidence="5">Protein-S-isoprenylcysteine O-methyltransferase</fullName>
        <ecNumber evidence="5">2.1.1.100</ecNumber>
    </recommendedName>
</protein>
<dbReference type="PANTHER" id="PTHR12714">
    <property type="entry name" value="PROTEIN-S ISOPRENYLCYSTEINE O-METHYLTRANSFERASE"/>
    <property type="match status" value="1"/>
</dbReference>
<proteinExistence type="inferred from homology"/>
<gene>
    <name evidence="6" type="ORF">BDK51DRAFT_11692</name>
</gene>
<keyword evidence="2" id="KW-0812">Transmembrane</keyword>
<keyword evidence="5" id="KW-0949">S-adenosyl-L-methionine</keyword>
<keyword evidence="7" id="KW-1185">Reference proteome</keyword>
<sequence>RTLGMFFAMLAVFHLMEYITTALYRKDTRLSAFLLNHSPEYHAAMAAGVIEYCIEYYFWPTSKAFGYINAIAVVLAAASQILRSTAMITAGHNFTHIIAEYKDPAHSLVTHGVYRY</sequence>
<dbReference type="EC" id="2.1.1.100" evidence="5"/>
<evidence type="ECO:0000256" key="2">
    <source>
        <dbReference type="ARBA" id="ARBA00022692"/>
    </source>
</evidence>
<keyword evidence="5" id="KW-0808">Transferase</keyword>
<dbReference type="InterPro" id="IPR007269">
    <property type="entry name" value="ICMT_MeTrfase"/>
</dbReference>
<comment type="catalytic activity">
    <reaction evidence="5">
        <text>[protein]-C-terminal S-[(2E,6E)-farnesyl]-L-cysteine + S-adenosyl-L-methionine = [protein]-C-terminal S-[(2E,6E)-farnesyl]-L-cysteine methyl ester + S-adenosyl-L-homocysteine</text>
        <dbReference type="Rhea" id="RHEA:21672"/>
        <dbReference type="Rhea" id="RHEA-COMP:12125"/>
        <dbReference type="Rhea" id="RHEA-COMP:12126"/>
        <dbReference type="ChEBI" id="CHEBI:57856"/>
        <dbReference type="ChEBI" id="CHEBI:59789"/>
        <dbReference type="ChEBI" id="CHEBI:90510"/>
        <dbReference type="ChEBI" id="CHEBI:90511"/>
        <dbReference type="EC" id="2.1.1.100"/>
    </reaction>
</comment>
<evidence type="ECO:0000256" key="1">
    <source>
        <dbReference type="ARBA" id="ARBA00004141"/>
    </source>
</evidence>
<evidence type="ECO:0000313" key="7">
    <source>
        <dbReference type="Proteomes" id="UP000269721"/>
    </source>
</evidence>
<name>A0A4P9VYM3_9FUNG</name>
<feature type="non-terminal residue" evidence="6">
    <location>
        <position position="1"/>
    </location>
</feature>
<organism evidence="6 7">
    <name type="scientific">Blyttiomyces helicus</name>
    <dbReference type="NCBI Taxonomy" id="388810"/>
    <lineage>
        <taxon>Eukaryota</taxon>
        <taxon>Fungi</taxon>
        <taxon>Fungi incertae sedis</taxon>
        <taxon>Chytridiomycota</taxon>
        <taxon>Chytridiomycota incertae sedis</taxon>
        <taxon>Chytridiomycetes</taxon>
        <taxon>Chytridiomycetes incertae sedis</taxon>
        <taxon>Blyttiomyces</taxon>
    </lineage>
</organism>